<evidence type="ECO:0008006" key="4">
    <source>
        <dbReference type="Google" id="ProtNLM"/>
    </source>
</evidence>
<accession>A0A9D4HM96</accession>
<reference evidence="2" key="1">
    <citation type="journal article" date="2019" name="bioRxiv">
        <title>The Genome of the Zebra Mussel, Dreissena polymorpha: A Resource for Invasive Species Research.</title>
        <authorList>
            <person name="McCartney M.A."/>
            <person name="Auch B."/>
            <person name="Kono T."/>
            <person name="Mallez S."/>
            <person name="Zhang Y."/>
            <person name="Obille A."/>
            <person name="Becker A."/>
            <person name="Abrahante J.E."/>
            <person name="Garbe J."/>
            <person name="Badalamenti J.P."/>
            <person name="Herman A."/>
            <person name="Mangelson H."/>
            <person name="Liachko I."/>
            <person name="Sullivan S."/>
            <person name="Sone E.D."/>
            <person name="Koren S."/>
            <person name="Silverstein K.A.T."/>
            <person name="Beckman K.B."/>
            <person name="Gohl D.M."/>
        </authorList>
    </citation>
    <scope>NUCLEOTIDE SEQUENCE</scope>
    <source>
        <strain evidence="2">Duluth1</strain>
        <tissue evidence="2">Whole animal</tissue>
    </source>
</reference>
<protein>
    <recommendedName>
        <fullName evidence="4">Secreted protein</fullName>
    </recommendedName>
</protein>
<feature type="chain" id="PRO_5038997881" description="Secreted protein" evidence="1">
    <location>
        <begin position="21"/>
        <end position="78"/>
    </location>
</feature>
<feature type="signal peptide" evidence="1">
    <location>
        <begin position="1"/>
        <end position="20"/>
    </location>
</feature>
<keyword evidence="1" id="KW-0732">Signal</keyword>
<keyword evidence="3" id="KW-1185">Reference proteome</keyword>
<gene>
    <name evidence="2" type="ORF">DPMN_049600</name>
</gene>
<evidence type="ECO:0000256" key="1">
    <source>
        <dbReference type="SAM" id="SignalP"/>
    </source>
</evidence>
<evidence type="ECO:0000313" key="3">
    <source>
        <dbReference type="Proteomes" id="UP000828390"/>
    </source>
</evidence>
<dbReference type="EMBL" id="JAIWYP010000012">
    <property type="protein sequence ID" value="KAH3723806.1"/>
    <property type="molecule type" value="Genomic_DNA"/>
</dbReference>
<dbReference type="AlphaFoldDB" id="A0A9D4HM96"/>
<sequence length="78" mass="8663">MTRLPSNLILLAALHPLSSPLTPHPFPFKLEEPCRTGVHGAGPYTLHNPYLALFRNNVPLKYCGIFVRCQLHFPSGAI</sequence>
<organism evidence="2 3">
    <name type="scientific">Dreissena polymorpha</name>
    <name type="common">Zebra mussel</name>
    <name type="synonym">Mytilus polymorpha</name>
    <dbReference type="NCBI Taxonomy" id="45954"/>
    <lineage>
        <taxon>Eukaryota</taxon>
        <taxon>Metazoa</taxon>
        <taxon>Spiralia</taxon>
        <taxon>Lophotrochozoa</taxon>
        <taxon>Mollusca</taxon>
        <taxon>Bivalvia</taxon>
        <taxon>Autobranchia</taxon>
        <taxon>Heteroconchia</taxon>
        <taxon>Euheterodonta</taxon>
        <taxon>Imparidentia</taxon>
        <taxon>Neoheterodontei</taxon>
        <taxon>Myida</taxon>
        <taxon>Dreissenoidea</taxon>
        <taxon>Dreissenidae</taxon>
        <taxon>Dreissena</taxon>
    </lineage>
</organism>
<name>A0A9D4HM96_DREPO</name>
<proteinExistence type="predicted"/>
<dbReference type="Proteomes" id="UP000828390">
    <property type="component" value="Unassembled WGS sequence"/>
</dbReference>
<evidence type="ECO:0000313" key="2">
    <source>
        <dbReference type="EMBL" id="KAH3723806.1"/>
    </source>
</evidence>
<comment type="caution">
    <text evidence="2">The sequence shown here is derived from an EMBL/GenBank/DDBJ whole genome shotgun (WGS) entry which is preliminary data.</text>
</comment>
<reference evidence="2" key="2">
    <citation type="submission" date="2020-11" db="EMBL/GenBank/DDBJ databases">
        <authorList>
            <person name="McCartney M.A."/>
            <person name="Auch B."/>
            <person name="Kono T."/>
            <person name="Mallez S."/>
            <person name="Becker A."/>
            <person name="Gohl D.M."/>
            <person name="Silverstein K.A.T."/>
            <person name="Koren S."/>
            <person name="Bechman K.B."/>
            <person name="Herman A."/>
            <person name="Abrahante J.E."/>
            <person name="Garbe J."/>
        </authorList>
    </citation>
    <scope>NUCLEOTIDE SEQUENCE</scope>
    <source>
        <strain evidence="2">Duluth1</strain>
        <tissue evidence="2">Whole animal</tissue>
    </source>
</reference>